<dbReference type="GO" id="GO:0006979">
    <property type="term" value="P:response to oxidative stress"/>
    <property type="evidence" value="ECO:0007669"/>
    <property type="project" value="InterPro"/>
</dbReference>
<dbReference type="InterPro" id="IPR036102">
    <property type="entry name" value="OsmC/Ohrsf"/>
</dbReference>
<proteinExistence type="inferred from homology"/>
<dbReference type="Proteomes" id="UP001217754">
    <property type="component" value="Chromosome 2"/>
</dbReference>
<evidence type="ECO:0000313" key="2">
    <source>
        <dbReference type="EMBL" id="WFD38475.1"/>
    </source>
</evidence>
<evidence type="ECO:0000256" key="1">
    <source>
        <dbReference type="ARBA" id="ARBA00007378"/>
    </source>
</evidence>
<reference evidence="2" key="1">
    <citation type="submission" date="2023-03" db="EMBL/GenBank/DDBJ databases">
        <title>Mating type loci evolution in Malassezia.</title>
        <authorList>
            <person name="Coelho M.A."/>
        </authorList>
    </citation>
    <scope>NUCLEOTIDE SEQUENCE</scope>
    <source>
        <strain evidence="2">CBS 9431</strain>
    </source>
</reference>
<dbReference type="PANTHER" id="PTHR33797">
    <property type="entry name" value="ORGANIC HYDROPEROXIDE RESISTANCE PROTEIN-LIKE"/>
    <property type="match status" value="1"/>
</dbReference>
<dbReference type="PANTHER" id="PTHR33797:SF2">
    <property type="entry name" value="ORGANIC HYDROPEROXIDE RESISTANCE PROTEIN-LIKE"/>
    <property type="match status" value="1"/>
</dbReference>
<dbReference type="InterPro" id="IPR019953">
    <property type="entry name" value="OHR"/>
</dbReference>
<dbReference type="SUPFAM" id="SSF82784">
    <property type="entry name" value="OsmC-like"/>
    <property type="match status" value="1"/>
</dbReference>
<dbReference type="InterPro" id="IPR015946">
    <property type="entry name" value="KH_dom-like_a/b"/>
</dbReference>
<dbReference type="EMBL" id="CP119959">
    <property type="protein sequence ID" value="WFD38475.1"/>
    <property type="molecule type" value="Genomic_DNA"/>
</dbReference>
<evidence type="ECO:0000313" key="3">
    <source>
        <dbReference type="Proteomes" id="UP001217754"/>
    </source>
</evidence>
<dbReference type="AlphaFoldDB" id="A0AAF0J9Q1"/>
<protein>
    <recommendedName>
        <fullName evidence="4">Organic hydroperoxide resistance protein</fullName>
    </recommendedName>
</protein>
<evidence type="ECO:0008006" key="4">
    <source>
        <dbReference type="Google" id="ProtNLM"/>
    </source>
</evidence>
<gene>
    <name evidence="2" type="ORF">MJAP1_001428</name>
</gene>
<dbReference type="GeneID" id="85225077"/>
<name>A0AAF0J9Q1_9BASI</name>
<dbReference type="NCBIfam" id="TIGR03561">
    <property type="entry name" value="organ_hyd_perox"/>
    <property type="match status" value="1"/>
</dbReference>
<dbReference type="Pfam" id="PF02566">
    <property type="entry name" value="OsmC"/>
    <property type="match status" value="1"/>
</dbReference>
<dbReference type="Gene3D" id="2.20.25.10">
    <property type="match status" value="1"/>
</dbReference>
<sequence>MTFRLATRPAAQALRVPKTPLVRTVTSLSKVAYTAKAESSGAGRNGDVKLREGGPLKFQLTLPKSLGGSGEGHNPEQFFALGYSACFLSAVNAVARAQKVNLPKDIEVHADVSIGTPEGRQGFGLAVELLVKASYEAAQREELEGVIKAAHEMCPYSNAVRNNIPVKVSLA</sequence>
<comment type="similarity">
    <text evidence="1">Belongs to the OsmC/Ohr family.</text>
</comment>
<dbReference type="InterPro" id="IPR003718">
    <property type="entry name" value="OsmC/Ohr_fam"/>
</dbReference>
<organism evidence="2 3">
    <name type="scientific">Malassezia japonica</name>
    <dbReference type="NCBI Taxonomy" id="223818"/>
    <lineage>
        <taxon>Eukaryota</taxon>
        <taxon>Fungi</taxon>
        <taxon>Dikarya</taxon>
        <taxon>Basidiomycota</taxon>
        <taxon>Ustilaginomycotina</taxon>
        <taxon>Malasseziomycetes</taxon>
        <taxon>Malasseziales</taxon>
        <taxon>Malasseziaceae</taxon>
        <taxon>Malassezia</taxon>
    </lineage>
</organism>
<dbReference type="RefSeq" id="XP_060121372.1">
    <property type="nucleotide sequence ID" value="XM_060265389.1"/>
</dbReference>
<dbReference type="Gene3D" id="3.30.300.20">
    <property type="match status" value="1"/>
</dbReference>
<accession>A0AAF0J9Q1</accession>
<keyword evidence="3" id="KW-1185">Reference proteome</keyword>